<feature type="transmembrane region" description="Helical" evidence="2">
    <location>
        <begin position="258"/>
        <end position="276"/>
    </location>
</feature>
<evidence type="ECO:0000313" key="4">
    <source>
        <dbReference type="Proteomes" id="UP000266313"/>
    </source>
</evidence>
<gene>
    <name evidence="3" type="ORF">sS8_2795</name>
</gene>
<evidence type="ECO:0000256" key="1">
    <source>
        <dbReference type="SAM" id="MobiDB-lite"/>
    </source>
</evidence>
<dbReference type="InterPro" id="IPR005625">
    <property type="entry name" value="PepSY-ass_TM"/>
</dbReference>
<dbReference type="PANTHER" id="PTHR34219">
    <property type="entry name" value="IRON-REGULATED INNER MEMBRANE PROTEIN-RELATED"/>
    <property type="match status" value="1"/>
</dbReference>
<feature type="transmembrane region" description="Helical" evidence="2">
    <location>
        <begin position="401"/>
        <end position="422"/>
    </location>
</feature>
<dbReference type="EMBL" id="AP017928">
    <property type="protein sequence ID" value="BBA34740.1"/>
    <property type="molecule type" value="Genomic_DNA"/>
</dbReference>
<keyword evidence="2" id="KW-0812">Transmembrane</keyword>
<dbReference type="KEGG" id="mmai:sS8_2795"/>
<feature type="compositionally biased region" description="Polar residues" evidence="1">
    <location>
        <begin position="7"/>
        <end position="18"/>
    </location>
</feature>
<evidence type="ECO:0000313" key="3">
    <source>
        <dbReference type="EMBL" id="BBA34740.1"/>
    </source>
</evidence>
<feature type="region of interest" description="Disordered" evidence="1">
    <location>
        <begin position="1"/>
        <end position="41"/>
    </location>
</feature>
<accession>A0A250KSW1</accession>
<evidence type="ECO:0000256" key="2">
    <source>
        <dbReference type="SAM" id="Phobius"/>
    </source>
</evidence>
<protein>
    <submittedName>
        <fullName evidence="3">Putative iron-regulated membrane protein</fullName>
    </submittedName>
</protein>
<proteinExistence type="predicted"/>
<reference evidence="3 4" key="1">
    <citation type="submission" date="2016-12" db="EMBL/GenBank/DDBJ databases">
        <title>Genome sequencing of Methylocaldum marinum.</title>
        <authorList>
            <person name="Takeuchi M."/>
            <person name="Kamagata Y."/>
            <person name="Hiraoka S."/>
            <person name="Oshima K."/>
            <person name="Hattori M."/>
            <person name="Iwasaki W."/>
        </authorList>
    </citation>
    <scope>NUCLEOTIDE SEQUENCE [LARGE SCALE GENOMIC DNA]</scope>
    <source>
        <strain evidence="3 4">S8</strain>
    </source>
</reference>
<dbReference type="Pfam" id="PF03929">
    <property type="entry name" value="PepSY_TM"/>
    <property type="match status" value="1"/>
</dbReference>
<keyword evidence="2" id="KW-0472">Membrane</keyword>
<name>A0A250KSW1_9GAMM</name>
<sequence>MPREFLSSMSKSARSQGSGNTGPRRKPAESPTVLARPATDRSSYQHRLARLKARRRLWLKVHLWLGLTIGLVFALIGLTGSILVFWQEIDTWLNPELHQVAAPPEGRAAYRPLNELVQAADTVMPSGARRSTMYYPRHEGLAFWFFYELPVAGEKDPQSLNAFVDPYSGEVKGTREWASPERIFERPLVSFLFELHYDLLLGWERGGWIVGVIGILAFLSTLTGLIVWWPLTGKWKQAFTLKRRASVERFNHDLHKTLGVYSTLVLLAVLISGVYFNFGDRFRWLLSCFSVTTPVKAFKSAPVPSAAPISLDEALVRADERNAEGQLYWFTVPNTPDDTYVLTRHVDIGGVFTGRRQFVVDQYSGEILHVADPLSGSGGNVFIQWQWPLHSGYALGMPGRILVLLSGIACPVLFVTGVIRWLQKRRARATGPHRRNNGRRVSPG</sequence>
<feature type="transmembrane region" description="Helical" evidence="2">
    <location>
        <begin position="61"/>
        <end position="86"/>
    </location>
</feature>
<dbReference type="AlphaFoldDB" id="A0A250KSW1"/>
<dbReference type="Proteomes" id="UP000266313">
    <property type="component" value="Chromosome"/>
</dbReference>
<feature type="transmembrane region" description="Helical" evidence="2">
    <location>
        <begin position="208"/>
        <end position="231"/>
    </location>
</feature>
<keyword evidence="2" id="KW-1133">Transmembrane helix</keyword>
<keyword evidence="4" id="KW-1185">Reference proteome</keyword>
<organism evidence="3 4">
    <name type="scientific">Methylocaldum marinum</name>
    <dbReference type="NCBI Taxonomy" id="1432792"/>
    <lineage>
        <taxon>Bacteria</taxon>
        <taxon>Pseudomonadati</taxon>
        <taxon>Pseudomonadota</taxon>
        <taxon>Gammaproteobacteria</taxon>
        <taxon>Methylococcales</taxon>
        <taxon>Methylococcaceae</taxon>
        <taxon>Methylocaldum</taxon>
    </lineage>
</organism>